<evidence type="ECO:0008006" key="4">
    <source>
        <dbReference type="Google" id="ProtNLM"/>
    </source>
</evidence>
<protein>
    <recommendedName>
        <fullName evidence="4">DUF4316 domain-containing protein</fullName>
    </recommendedName>
</protein>
<proteinExistence type="predicted"/>
<dbReference type="Proteomes" id="UP000620327">
    <property type="component" value="Unassembled WGS sequence"/>
</dbReference>
<evidence type="ECO:0000313" key="3">
    <source>
        <dbReference type="Proteomes" id="UP000620327"/>
    </source>
</evidence>
<feature type="compositionally biased region" description="Basic and acidic residues" evidence="1">
    <location>
        <begin position="28"/>
        <end position="51"/>
    </location>
</feature>
<sequence>MEKQKDQEFAHLEVKRLCGVFGAPLPPVEEKPVDKVKEPPRPYRSREREER</sequence>
<evidence type="ECO:0000313" key="2">
    <source>
        <dbReference type="EMBL" id="MBC5769172.1"/>
    </source>
</evidence>
<keyword evidence="3" id="KW-1185">Reference proteome</keyword>
<comment type="caution">
    <text evidence="2">The sequence shown here is derived from an EMBL/GenBank/DDBJ whole genome shotgun (WGS) entry which is preliminary data.</text>
</comment>
<reference evidence="2" key="1">
    <citation type="submission" date="2020-08" db="EMBL/GenBank/DDBJ databases">
        <title>Genome public.</title>
        <authorList>
            <person name="Liu C."/>
            <person name="Sun Q."/>
        </authorList>
    </citation>
    <scope>NUCLEOTIDE SEQUENCE</scope>
    <source>
        <strain evidence="2">BX15</strain>
    </source>
</reference>
<dbReference type="AlphaFoldDB" id="A0A923MHR3"/>
<dbReference type="EMBL" id="JACOQI010000002">
    <property type="protein sequence ID" value="MBC5769172.1"/>
    <property type="molecule type" value="Genomic_DNA"/>
</dbReference>
<feature type="region of interest" description="Disordered" evidence="1">
    <location>
        <begin position="23"/>
        <end position="51"/>
    </location>
</feature>
<name>A0A923MHR3_9FIRM</name>
<accession>A0A923MHR3</accession>
<gene>
    <name evidence="2" type="ORF">H8Z83_02275</name>
</gene>
<evidence type="ECO:0000256" key="1">
    <source>
        <dbReference type="SAM" id="MobiDB-lite"/>
    </source>
</evidence>
<organism evidence="2 3">
    <name type="scientific">Dysosmobacter segnis</name>
    <dbReference type="NCBI Taxonomy" id="2763042"/>
    <lineage>
        <taxon>Bacteria</taxon>
        <taxon>Bacillati</taxon>
        <taxon>Bacillota</taxon>
        <taxon>Clostridia</taxon>
        <taxon>Eubacteriales</taxon>
        <taxon>Oscillospiraceae</taxon>
        <taxon>Dysosmobacter</taxon>
    </lineage>
</organism>
<dbReference type="RefSeq" id="WP_022180498.1">
    <property type="nucleotide sequence ID" value="NZ_JACOQI010000002.1"/>
</dbReference>